<dbReference type="Pfam" id="PF07992">
    <property type="entry name" value="Pyr_redox_2"/>
    <property type="match status" value="2"/>
</dbReference>
<dbReference type="PRINTS" id="PR00469">
    <property type="entry name" value="PNDRDTASEII"/>
</dbReference>
<dbReference type="PANTHER" id="PTHR43755:SF1">
    <property type="entry name" value="FAD-DEPENDENT PYRIDINE NUCLEOTIDE-DISULPHIDE OXIDOREDUCTASE"/>
    <property type="match status" value="1"/>
</dbReference>
<evidence type="ECO:0000259" key="1">
    <source>
        <dbReference type="Pfam" id="PF07992"/>
    </source>
</evidence>
<keyword evidence="3" id="KW-1185">Reference proteome</keyword>
<dbReference type="InterPro" id="IPR036188">
    <property type="entry name" value="FAD/NAD-bd_sf"/>
</dbReference>
<evidence type="ECO:0000313" key="2">
    <source>
        <dbReference type="EMBL" id="MBC6445875.1"/>
    </source>
</evidence>
<dbReference type="InterPro" id="IPR023753">
    <property type="entry name" value="FAD/NAD-binding_dom"/>
</dbReference>
<dbReference type="PANTHER" id="PTHR43755">
    <property type="match status" value="1"/>
</dbReference>
<dbReference type="RefSeq" id="WP_187217938.1">
    <property type="nucleotide sequence ID" value="NZ_JABVED010000001.1"/>
</dbReference>
<gene>
    <name evidence="2" type="ORF">GPZ80_01655</name>
</gene>
<reference evidence="2 3" key="1">
    <citation type="submission" date="2020-06" db="EMBL/GenBank/DDBJ databases">
        <title>Actinokineospora xiongansis sp. nov., isolated from soil of Baiyangdian.</title>
        <authorList>
            <person name="Zhang X."/>
        </authorList>
    </citation>
    <scope>NUCLEOTIDE SEQUENCE [LARGE SCALE GENOMIC DNA]</scope>
    <source>
        <strain evidence="2 3">HBU206404</strain>
    </source>
</reference>
<dbReference type="Gene3D" id="3.50.50.60">
    <property type="entry name" value="FAD/NAD(P)-binding domain"/>
    <property type="match status" value="2"/>
</dbReference>
<sequence length="420" mass="45814">MAPERVVVLGGGFAGLETAFQLAAQLTDDQVATTVVSDRDDFLFKPNTIYLPFGAAEAPLHIPLAKAMARRDIRHRIGTVEDVDIAGGRVHLTTGLPLHYDRLVIATGAAMAPEEIPGLAEHAYQMWTPGQLHRLGEALQWVVADARHGRQQRVVFLVPPGNKCAGPLYELAFMLDTWLRRRDVRHQVEVALRTYEHTFIQAFGPRLHEVVTDEFADRGIDGRTGAAVTKVGESELLFDDGTEESYDLLVTFPPYVASVRYEGLAADDRGFLTCDPASRALVDHPEIFAPGDAGDFPVKQAFLAFLQADAAAGVIAAEIRGTAPADAFTPTSMCVMEMFDKATFAQVPLIATGDPSAPVAVDQDQADAYRVGTSPIWRLGKKALGVYLPMRFRRGLPFHSGQGWRAMELALRVGARTLAR</sequence>
<dbReference type="EMBL" id="JABVED010000001">
    <property type="protein sequence ID" value="MBC6445875.1"/>
    <property type="molecule type" value="Genomic_DNA"/>
</dbReference>
<evidence type="ECO:0000313" key="3">
    <source>
        <dbReference type="Proteomes" id="UP000734823"/>
    </source>
</evidence>
<dbReference type="Proteomes" id="UP000734823">
    <property type="component" value="Unassembled WGS sequence"/>
</dbReference>
<proteinExistence type="predicted"/>
<protein>
    <submittedName>
        <fullName evidence="2">FAD-dependent oxidoreductase</fullName>
    </submittedName>
</protein>
<organism evidence="2 3">
    <name type="scientific">Actinokineospora xionganensis</name>
    <dbReference type="NCBI Taxonomy" id="2684470"/>
    <lineage>
        <taxon>Bacteria</taxon>
        <taxon>Bacillati</taxon>
        <taxon>Actinomycetota</taxon>
        <taxon>Actinomycetes</taxon>
        <taxon>Pseudonocardiales</taxon>
        <taxon>Pseudonocardiaceae</taxon>
        <taxon>Actinokineospora</taxon>
    </lineage>
</organism>
<comment type="caution">
    <text evidence="2">The sequence shown here is derived from an EMBL/GenBank/DDBJ whole genome shotgun (WGS) entry which is preliminary data.</text>
</comment>
<dbReference type="SUPFAM" id="SSF51905">
    <property type="entry name" value="FAD/NAD(P)-binding domain"/>
    <property type="match status" value="2"/>
</dbReference>
<accession>A0ABR7KZS3</accession>
<name>A0ABR7KZS3_9PSEU</name>
<dbReference type="InterPro" id="IPR052541">
    <property type="entry name" value="SQRD"/>
</dbReference>
<feature type="domain" description="FAD/NAD(P)-binding" evidence="1">
    <location>
        <begin position="5"/>
        <end position="125"/>
    </location>
</feature>
<feature type="domain" description="FAD/NAD(P)-binding" evidence="1">
    <location>
        <begin position="188"/>
        <end position="293"/>
    </location>
</feature>